<dbReference type="PANTHER" id="PTHR30069">
    <property type="entry name" value="TONB-DEPENDENT OUTER MEMBRANE RECEPTOR"/>
    <property type="match status" value="1"/>
</dbReference>
<dbReference type="InterPro" id="IPR037066">
    <property type="entry name" value="Plug_dom_sf"/>
</dbReference>
<keyword evidence="5" id="KW-1185">Reference proteome</keyword>
<evidence type="ECO:0000256" key="1">
    <source>
        <dbReference type="ARBA" id="ARBA00022729"/>
    </source>
</evidence>
<comment type="similarity">
    <text evidence="2">Belongs to the TonB-dependent receptor family.</text>
</comment>
<dbReference type="Gene3D" id="2.170.130.10">
    <property type="entry name" value="TonB-dependent receptor, plug domain"/>
    <property type="match status" value="1"/>
</dbReference>
<dbReference type="RefSeq" id="WP_157563256.1">
    <property type="nucleotide sequence ID" value="NZ_WQKZ01000002.1"/>
</dbReference>
<keyword evidence="2" id="KW-0812">Transmembrane</keyword>
<accession>A0A7K1TC30</accession>
<keyword evidence="2" id="KW-0998">Cell outer membrane</keyword>
<comment type="subcellular location">
    <subcellularLocation>
        <location evidence="2">Cell outer membrane</location>
        <topology evidence="2">Multi-pass membrane protein</topology>
    </subcellularLocation>
</comment>
<evidence type="ECO:0000259" key="3">
    <source>
        <dbReference type="Pfam" id="PF07715"/>
    </source>
</evidence>
<dbReference type="Pfam" id="PF07715">
    <property type="entry name" value="Plug"/>
    <property type="match status" value="1"/>
</dbReference>
<gene>
    <name evidence="4" type="ORF">GO988_06485</name>
</gene>
<evidence type="ECO:0000313" key="5">
    <source>
        <dbReference type="Proteomes" id="UP000441336"/>
    </source>
</evidence>
<dbReference type="GO" id="GO:0009279">
    <property type="term" value="C:cell outer membrane"/>
    <property type="evidence" value="ECO:0007669"/>
    <property type="project" value="UniProtKB-SubCell"/>
</dbReference>
<dbReference type="SUPFAM" id="SSF56935">
    <property type="entry name" value="Porins"/>
    <property type="match status" value="1"/>
</dbReference>
<sequence>MPLFRFLTGWRPARFLALAGPLAGLLAFRLLPADDTEVLRHLVLSVQKFYQTARPETPYLHLDKEAYTAGETVWMRAYVVDAGQHQLDTLSKVLHVELISDRQQVVSRRTLALAGGLGAGQLELADTLAPGTYLLRAYTGWMRNASPDFFYTRRVQVWPAGEPEAGPNAATKVAPNAEAKNRAALRRATQQARQTVARVSAPPDVQFFAEGGNLVAGLENVVAFKAVDYTGTSFELMGQVFDSKNQVVATFKSRHGGMGSFKLTPVAGESYHATFSSAPAGALTVALPPVQASGYVLQVVPSAEAFDITIQQRGGKGGPILLLGQMGSTVGYLGRGQVEGKEIFAARIPKSKFASGIVHFTLFDGQGQPLAERLAFAQNEPALRVALTPSQPSYGPHQPVRVLVAVTDAAGRPVATQLSLAVADAGSTNPWADNIAARLLLTADLAGYVENPGYYFDNPTPDTNQHLDDLLLTQGWRRFAWAPVLAGQAPTQDFGVERSIGILGQITRRDGTPSPQSTLSFLQAKPNKVFFSTVTDDQGRFLINGLGGCDTLRATLQARTDKGRRNLTIRLDPGPAAPKVALPPLPAAPAPALVAALKRGQQQQADERRYHLANTVALSNVNVRGQRQVEADTRRIYAPGNATVIDMNNIPSALGSTVLQVLQGRVPGLTVSGVEPNIQVQIRGNTSFSGSSPLILLDGVPVTIDALAFYPATDVERVEILKGGQAAIFGSRGSGGVIAVYTRRGSPTYDHRQDMAPGILSVRLPGYNCPRQFYAPRYGAGAPALTRPDTRRTTLYWNPTVHTDASGQAQLTFYTSDALGTFQLRAEGLAASGQPALGMGTLEVK</sequence>
<keyword evidence="2" id="KW-0813">Transport</keyword>
<evidence type="ECO:0000256" key="2">
    <source>
        <dbReference type="PROSITE-ProRule" id="PRU01360"/>
    </source>
</evidence>
<dbReference type="GO" id="GO:0044718">
    <property type="term" value="P:siderophore transmembrane transport"/>
    <property type="evidence" value="ECO:0007669"/>
    <property type="project" value="TreeGrafter"/>
</dbReference>
<keyword evidence="2" id="KW-0472">Membrane</keyword>
<dbReference type="InterPro" id="IPR012910">
    <property type="entry name" value="Plug_dom"/>
</dbReference>
<protein>
    <submittedName>
        <fullName evidence="4">TonB-dependent receptor plug domain-containing protein</fullName>
    </submittedName>
</protein>
<dbReference type="PANTHER" id="PTHR30069:SF29">
    <property type="entry name" value="HEMOGLOBIN AND HEMOGLOBIN-HAPTOGLOBIN-BINDING PROTEIN 1-RELATED"/>
    <property type="match status" value="1"/>
</dbReference>
<reference evidence="4 5" key="1">
    <citation type="submission" date="2019-12" db="EMBL/GenBank/DDBJ databases">
        <title>Hymenobacter sp. HMF4947 Genome sequencing and assembly.</title>
        <authorList>
            <person name="Kang H."/>
            <person name="Cha I."/>
            <person name="Kim H."/>
            <person name="Joh K."/>
        </authorList>
    </citation>
    <scope>NUCLEOTIDE SEQUENCE [LARGE SCALE GENOMIC DNA]</scope>
    <source>
        <strain evidence="4 5">HMF4947</strain>
    </source>
</reference>
<dbReference type="AlphaFoldDB" id="A0A7K1TC30"/>
<dbReference type="Proteomes" id="UP000441336">
    <property type="component" value="Unassembled WGS sequence"/>
</dbReference>
<keyword evidence="1" id="KW-0732">Signal</keyword>
<name>A0A7K1TC30_9BACT</name>
<dbReference type="GO" id="GO:0015344">
    <property type="term" value="F:siderophore uptake transmembrane transporter activity"/>
    <property type="evidence" value="ECO:0007669"/>
    <property type="project" value="TreeGrafter"/>
</dbReference>
<dbReference type="Gene3D" id="2.60.40.1930">
    <property type="match status" value="1"/>
</dbReference>
<dbReference type="PROSITE" id="PS52016">
    <property type="entry name" value="TONB_DEPENDENT_REC_3"/>
    <property type="match status" value="1"/>
</dbReference>
<dbReference type="EMBL" id="WQKZ01000002">
    <property type="protein sequence ID" value="MVN75966.1"/>
    <property type="molecule type" value="Genomic_DNA"/>
</dbReference>
<proteinExistence type="inferred from homology"/>
<comment type="caution">
    <text evidence="4">The sequence shown here is derived from an EMBL/GenBank/DDBJ whole genome shotgun (WGS) entry which is preliminary data.</text>
</comment>
<evidence type="ECO:0000313" key="4">
    <source>
        <dbReference type="EMBL" id="MVN75966.1"/>
    </source>
</evidence>
<keyword evidence="4" id="KW-0675">Receptor</keyword>
<keyword evidence="2" id="KW-1134">Transmembrane beta strand</keyword>
<organism evidence="4 5">
    <name type="scientific">Hymenobacter ginkgonis</name>
    <dbReference type="NCBI Taxonomy" id="2682976"/>
    <lineage>
        <taxon>Bacteria</taxon>
        <taxon>Pseudomonadati</taxon>
        <taxon>Bacteroidota</taxon>
        <taxon>Cytophagia</taxon>
        <taxon>Cytophagales</taxon>
        <taxon>Hymenobacteraceae</taxon>
        <taxon>Hymenobacter</taxon>
    </lineage>
</organism>
<feature type="domain" description="TonB-dependent receptor plug" evidence="3">
    <location>
        <begin position="638"/>
        <end position="737"/>
    </location>
</feature>
<dbReference type="InterPro" id="IPR039426">
    <property type="entry name" value="TonB-dep_rcpt-like"/>
</dbReference>